<keyword evidence="2" id="KW-1185">Reference proteome</keyword>
<reference evidence="2" key="1">
    <citation type="submission" date="2020-03" db="EMBL/GenBank/DDBJ databases">
        <title>Complete genome sequence of sulfur-oxidizing bacterium skT11.</title>
        <authorList>
            <person name="Kanda M."/>
            <person name="Kojima H."/>
            <person name="Fukui M."/>
        </authorList>
    </citation>
    <scope>NUCLEOTIDE SEQUENCE [LARGE SCALE GENOMIC DNA]</scope>
    <source>
        <strain evidence="2">skT11</strain>
    </source>
</reference>
<dbReference type="EMBL" id="AP022853">
    <property type="protein sequence ID" value="BCB27613.1"/>
    <property type="molecule type" value="Genomic_DNA"/>
</dbReference>
<gene>
    <name evidence="1" type="ORF">SKTS_24990</name>
</gene>
<dbReference type="AlphaFoldDB" id="A0A6F8VCQ5"/>
<organism evidence="1 2">
    <name type="scientific">Sulfurimicrobium lacus</name>
    <dbReference type="NCBI Taxonomy" id="2715678"/>
    <lineage>
        <taxon>Bacteria</taxon>
        <taxon>Pseudomonadati</taxon>
        <taxon>Pseudomonadota</taxon>
        <taxon>Betaproteobacteria</taxon>
        <taxon>Nitrosomonadales</taxon>
        <taxon>Sulfuricellaceae</taxon>
        <taxon>Sulfurimicrobium</taxon>
    </lineage>
</organism>
<sequence length="280" mass="31414">MSLSWRDELRVVLAPDQVVLVRLGWTLTRRGPTRRVEAKIVVDCTPGDGEVPWEEAIKTLETELPRVLVRKSVATVILSNHFMRYTLMPWSDGLSSAAEEEGYARHCFRQIYGAAAEQWELRLNPEPAGQPQLASAVDRRLLAALRAVFERKGVALASVQPRLMAAFNHCRPTLAKRSGWFVLYEPGCLCLALLQHGRLASVRTMRIGSDWRDTLSTVLDREIYLAEPGSATNEVYLWAPELGNAELPENGRWKIHNLRPTVRASLVPAYEGRFAMALSG</sequence>
<dbReference type="KEGG" id="slac:SKTS_24990"/>
<protein>
    <submittedName>
        <fullName evidence="1">Uncharacterized protein</fullName>
    </submittedName>
</protein>
<proteinExistence type="predicted"/>
<evidence type="ECO:0000313" key="2">
    <source>
        <dbReference type="Proteomes" id="UP000502260"/>
    </source>
</evidence>
<accession>A0A6F8VCQ5</accession>
<dbReference type="Proteomes" id="UP000502260">
    <property type="component" value="Chromosome"/>
</dbReference>
<dbReference type="RefSeq" id="WP_173065566.1">
    <property type="nucleotide sequence ID" value="NZ_AP022853.1"/>
</dbReference>
<evidence type="ECO:0000313" key="1">
    <source>
        <dbReference type="EMBL" id="BCB27613.1"/>
    </source>
</evidence>
<name>A0A6F8VCQ5_9PROT</name>